<dbReference type="PANTHER" id="PTHR33044">
    <property type="entry name" value="BIFUNCTIONAL INHIBITOR/LIPID-TRANSFER PROTEIN/SEED STORAGE 2S ALBUMIN SUPERFAMILY PROTEIN-RELATED"/>
    <property type="match status" value="1"/>
</dbReference>
<dbReference type="Gene3D" id="1.10.110.10">
    <property type="entry name" value="Plant lipid-transfer and hydrophobic proteins"/>
    <property type="match status" value="1"/>
</dbReference>
<feature type="signal peptide" evidence="10">
    <location>
        <begin position="1"/>
        <end position="21"/>
    </location>
</feature>
<name>A0ABD3DRJ3_9LAMI</name>
<keyword evidence="4" id="KW-0472">Membrane</keyword>
<keyword evidence="7" id="KW-0325">Glycoprotein</keyword>
<accession>A0ABD3DRJ3</accession>
<dbReference type="SUPFAM" id="SSF47699">
    <property type="entry name" value="Bifunctional inhibitor/lipid-transfer protein/seed storage 2S albumin"/>
    <property type="match status" value="1"/>
</dbReference>
<evidence type="ECO:0000259" key="11">
    <source>
        <dbReference type="SMART" id="SM00499"/>
    </source>
</evidence>
<dbReference type="SMART" id="SM00499">
    <property type="entry name" value="AAI"/>
    <property type="match status" value="1"/>
</dbReference>
<dbReference type="InterPro" id="IPR036312">
    <property type="entry name" value="Bifun_inhib/LTP/seed_sf"/>
</dbReference>
<dbReference type="Pfam" id="PF14368">
    <property type="entry name" value="LTP_2"/>
    <property type="match status" value="1"/>
</dbReference>
<dbReference type="AlphaFoldDB" id="A0ABD3DRJ3"/>
<dbReference type="EMBL" id="JAVIJP010000013">
    <property type="protein sequence ID" value="KAL3644886.1"/>
    <property type="molecule type" value="Genomic_DNA"/>
</dbReference>
<comment type="caution">
    <text evidence="12">The sequence shown here is derived from an EMBL/GenBank/DDBJ whole genome shotgun (WGS) entry which is preliminary data.</text>
</comment>
<keyword evidence="4" id="KW-0336">GPI-anchor</keyword>
<evidence type="ECO:0000256" key="7">
    <source>
        <dbReference type="ARBA" id="ARBA00023180"/>
    </source>
</evidence>
<keyword evidence="5 10" id="KW-0732">Signal</keyword>
<dbReference type="Proteomes" id="UP001632038">
    <property type="component" value="Unassembled WGS sequence"/>
</dbReference>
<evidence type="ECO:0000256" key="10">
    <source>
        <dbReference type="SAM" id="SignalP"/>
    </source>
</evidence>
<feature type="region of interest" description="Disordered" evidence="9">
    <location>
        <begin position="105"/>
        <end position="158"/>
    </location>
</feature>
<dbReference type="GO" id="GO:0005886">
    <property type="term" value="C:plasma membrane"/>
    <property type="evidence" value="ECO:0007669"/>
    <property type="project" value="UniProtKB-SubCell"/>
</dbReference>
<dbReference type="CDD" id="cd00010">
    <property type="entry name" value="AAI_LTSS"/>
    <property type="match status" value="1"/>
</dbReference>
<feature type="domain" description="Bifunctional inhibitor/plant lipid transfer protein/seed storage helical" evidence="11">
    <location>
        <begin position="25"/>
        <end position="102"/>
    </location>
</feature>
<evidence type="ECO:0000313" key="12">
    <source>
        <dbReference type="EMBL" id="KAL3644886.1"/>
    </source>
</evidence>
<feature type="chain" id="PRO_5044804088" description="Bifunctional inhibitor/plant lipid transfer protein/seed storage helical domain-containing protein" evidence="10">
    <location>
        <begin position="22"/>
        <end position="188"/>
    </location>
</feature>
<keyword evidence="8" id="KW-0449">Lipoprotein</keyword>
<protein>
    <recommendedName>
        <fullName evidence="11">Bifunctional inhibitor/plant lipid transfer protein/seed storage helical domain-containing protein</fullName>
    </recommendedName>
</protein>
<evidence type="ECO:0000256" key="1">
    <source>
        <dbReference type="ARBA" id="ARBA00004609"/>
    </source>
</evidence>
<keyword evidence="3" id="KW-1003">Cell membrane</keyword>
<comment type="similarity">
    <text evidence="2">Belongs to the plant LTP family.</text>
</comment>
<evidence type="ECO:0000256" key="5">
    <source>
        <dbReference type="ARBA" id="ARBA00022729"/>
    </source>
</evidence>
<dbReference type="FunFam" id="1.10.110.10:FF:000001">
    <property type="entry name" value="Bifunctional inhibitor/lipid-transfer protein/seed storage 2S albumin superfamily protein"/>
    <property type="match status" value="1"/>
</dbReference>
<gene>
    <name evidence="12" type="ORF">CASFOL_010066</name>
</gene>
<evidence type="ECO:0000256" key="6">
    <source>
        <dbReference type="ARBA" id="ARBA00023157"/>
    </source>
</evidence>
<proteinExistence type="inferred from homology"/>
<comment type="subcellular location">
    <subcellularLocation>
        <location evidence="1">Cell membrane</location>
        <topology evidence="1">Lipid-anchor</topology>
        <topology evidence="1">GPI-anchor</topology>
    </subcellularLocation>
</comment>
<dbReference type="InterPro" id="IPR016140">
    <property type="entry name" value="Bifunc_inhib/LTP/seed_store"/>
</dbReference>
<evidence type="ECO:0000256" key="2">
    <source>
        <dbReference type="ARBA" id="ARBA00009748"/>
    </source>
</evidence>
<evidence type="ECO:0000256" key="4">
    <source>
        <dbReference type="ARBA" id="ARBA00022622"/>
    </source>
</evidence>
<evidence type="ECO:0000313" key="13">
    <source>
        <dbReference type="Proteomes" id="UP001632038"/>
    </source>
</evidence>
<organism evidence="12 13">
    <name type="scientific">Castilleja foliolosa</name>
    <dbReference type="NCBI Taxonomy" id="1961234"/>
    <lineage>
        <taxon>Eukaryota</taxon>
        <taxon>Viridiplantae</taxon>
        <taxon>Streptophyta</taxon>
        <taxon>Embryophyta</taxon>
        <taxon>Tracheophyta</taxon>
        <taxon>Spermatophyta</taxon>
        <taxon>Magnoliopsida</taxon>
        <taxon>eudicotyledons</taxon>
        <taxon>Gunneridae</taxon>
        <taxon>Pentapetalae</taxon>
        <taxon>asterids</taxon>
        <taxon>lamiids</taxon>
        <taxon>Lamiales</taxon>
        <taxon>Orobanchaceae</taxon>
        <taxon>Pedicularideae</taxon>
        <taxon>Castillejinae</taxon>
        <taxon>Castilleja</taxon>
    </lineage>
</organism>
<reference evidence="13" key="1">
    <citation type="journal article" date="2024" name="IScience">
        <title>Strigolactones Initiate the Formation of Haustorium-like Structures in Castilleja.</title>
        <authorList>
            <person name="Buerger M."/>
            <person name="Peterson D."/>
            <person name="Chory J."/>
        </authorList>
    </citation>
    <scope>NUCLEOTIDE SEQUENCE [LARGE SCALE GENOMIC DNA]</scope>
</reference>
<evidence type="ECO:0000256" key="8">
    <source>
        <dbReference type="ARBA" id="ARBA00023288"/>
    </source>
</evidence>
<evidence type="ECO:0000256" key="9">
    <source>
        <dbReference type="SAM" id="MobiDB-lite"/>
    </source>
</evidence>
<dbReference type="GO" id="GO:0098552">
    <property type="term" value="C:side of membrane"/>
    <property type="evidence" value="ECO:0007669"/>
    <property type="project" value="UniProtKB-KW"/>
</dbReference>
<keyword evidence="6" id="KW-1015">Disulfide bond</keyword>
<dbReference type="InterPro" id="IPR043325">
    <property type="entry name" value="LTSS"/>
</dbReference>
<keyword evidence="13" id="KW-1185">Reference proteome</keyword>
<sequence>MSCTSLIVSLVLLMLCNKSTAQTGCTMAIVSLSPCVNYISGNTSTPSSSCCSRLSSVVQSQPQCLCALLKGGASNFGFAVNQTRALALSGACHVQTPQLSQCDAVNNGPAISGPPPADSPADEVPEDPNTPSDSDIDPSDAGIGSRTAPGTDGSVFGGSNNSNDGAKFSFLGYVFLLASSWAIYGTCF</sequence>
<evidence type="ECO:0000256" key="3">
    <source>
        <dbReference type="ARBA" id="ARBA00022475"/>
    </source>
</evidence>